<name>L0NJ06_9HYPH</name>
<gene>
    <name evidence="2" type="ORF">NT26_3342</name>
</gene>
<proteinExistence type="predicted"/>
<keyword evidence="3" id="KW-1185">Reference proteome</keyword>
<dbReference type="AlphaFoldDB" id="L0NJ06"/>
<sequence>MLYWRPLHHHVHKVFRRPQRSLQALATERWMISPATTRYIAPAYFLPGQMERIRGTEFGPPEEIIRGLAGGYTSEQSATWGLRLTDVDLLDGTLYTSKGAALLRSRASSIPLYTRPSAAIGRATITESWMGNRWFGMWLLDDCLRGLLPEGDGSVVRTRARPTDHQRDYEHRLRISATPVDGTHFDELFAFDDEGHNDGKRDRAERMRRLLVGPLSVSRHAGVFLLRGKSGERRFLLNEHEIAEKLSVERGFRVIDPTTSPLSTLIEACAGARVVAGVEGSQLAHGMVVMPPDASLLTIQPSDRVVSVLKVSTDRQGQRYAFVVGDGGRDGFRVRWGEVAATLDLLEA</sequence>
<dbReference type="Pfam" id="PF04577">
    <property type="entry name" value="Glyco_transf_61"/>
    <property type="match status" value="1"/>
</dbReference>
<dbReference type="STRING" id="1125847.NT26_3342"/>
<evidence type="ECO:0000259" key="1">
    <source>
        <dbReference type="Pfam" id="PF04577"/>
    </source>
</evidence>
<feature type="domain" description="Glycosyltransferase 61 catalytic" evidence="1">
    <location>
        <begin position="149"/>
        <end position="296"/>
    </location>
</feature>
<dbReference type="RefSeq" id="WP_052642268.1">
    <property type="nucleotide sequence ID" value="NZ_FO082820.1"/>
</dbReference>
<protein>
    <recommendedName>
        <fullName evidence="1">Glycosyltransferase 61 catalytic domain-containing protein</fullName>
    </recommendedName>
</protein>
<dbReference type="KEGG" id="rht:NT26_3342"/>
<evidence type="ECO:0000313" key="2">
    <source>
        <dbReference type="EMBL" id="CCF21065.1"/>
    </source>
</evidence>
<organism evidence="2 3">
    <name type="scientific">Pseudorhizobium banfieldiae</name>
    <dbReference type="NCBI Taxonomy" id="1125847"/>
    <lineage>
        <taxon>Bacteria</taxon>
        <taxon>Pseudomonadati</taxon>
        <taxon>Pseudomonadota</taxon>
        <taxon>Alphaproteobacteria</taxon>
        <taxon>Hyphomicrobiales</taxon>
        <taxon>Rhizobiaceae</taxon>
        <taxon>Rhizobium/Agrobacterium group</taxon>
        <taxon>Pseudorhizobium</taxon>
    </lineage>
</organism>
<dbReference type="EMBL" id="FO082820">
    <property type="protein sequence ID" value="CCF21065.1"/>
    <property type="molecule type" value="Genomic_DNA"/>
</dbReference>
<dbReference type="InterPro" id="IPR049625">
    <property type="entry name" value="Glyco_transf_61_cat"/>
</dbReference>
<evidence type="ECO:0000313" key="3">
    <source>
        <dbReference type="Proteomes" id="UP000010792"/>
    </source>
</evidence>
<dbReference type="GO" id="GO:0016757">
    <property type="term" value="F:glycosyltransferase activity"/>
    <property type="evidence" value="ECO:0007669"/>
    <property type="project" value="InterPro"/>
</dbReference>
<accession>L0NJ06</accession>
<dbReference type="Proteomes" id="UP000010792">
    <property type="component" value="Chromosome"/>
</dbReference>
<dbReference type="OrthoDB" id="6935590at2"/>
<reference evidence="2 3" key="1">
    <citation type="journal article" date="2013" name="Genome Biol. Evol.">
        <title>Life in an arsenic-containing gold mine: genome and physiology of the autotrophic arsenite-oxidizing bacterium rhizobium sp. NT-26.</title>
        <authorList>
            <person name="Andres J."/>
            <person name="Arsene-Ploetze F."/>
            <person name="Barbe V."/>
            <person name="Brochier-Armanet C."/>
            <person name="Cleiss-Arnold J."/>
            <person name="Coppee J.Y."/>
            <person name="Dillies M.A."/>
            <person name="Geist"/>
            <person name="L"/>
            <person name="Joublin A."/>
            <person name="Koechler S."/>
            <person name="Lassalle F."/>
            <person name="Marchal M."/>
            <person name="Medigue C."/>
            <person name="Muller D."/>
            <person name="Nesme X."/>
            <person name="Plewniak F."/>
            <person name="Proux C."/>
            <person name="Ramirez-Bahena M.H."/>
            <person name="Schenowitz C."/>
            <person name="Sismeiro O."/>
            <person name="Vallenet D."/>
            <person name="Santini J.M."/>
            <person name="Bertin P.N."/>
        </authorList>
    </citation>
    <scope>NUCLEOTIDE SEQUENCE [LARGE SCALE GENOMIC DNA]</scope>
    <source>
        <strain evidence="2 3">NT-26</strain>
    </source>
</reference>